<sequence>MAEALGYPETNAMTKRLNREDLISDKLSGMNMKSVLLSEFGIYDAVFGSHKKEAKEFKRWVFTILKTLRQQSGLEGFQVFRILDKEHQCEMMGRLNRGLKKPKRVDFIKANTISNKAVSIKYGHSKMIKKADMSPEMLVDRQEFLEDTVELMEIKDKYGLELSVSEEVYKLASGWKDSRTA</sequence>
<evidence type="ECO:0000259" key="1">
    <source>
        <dbReference type="PROSITE" id="PS51750"/>
    </source>
</evidence>
<dbReference type="EMBL" id="AWSU01000072">
    <property type="protein sequence ID" value="ERI79437.1"/>
    <property type="molecule type" value="Genomic_DNA"/>
</dbReference>
<dbReference type="SMART" id="SM01040">
    <property type="entry name" value="Bro-N"/>
    <property type="match status" value="1"/>
</dbReference>
<gene>
    <name evidence="2" type="ORF">CLOSYM_00869</name>
</gene>
<evidence type="ECO:0000313" key="3">
    <source>
        <dbReference type="Proteomes" id="UP000016491"/>
    </source>
</evidence>
<protein>
    <submittedName>
        <fullName evidence="2">Toxin-antitoxin system, toxin component, Bro family</fullName>
    </submittedName>
</protein>
<dbReference type="Proteomes" id="UP000016491">
    <property type="component" value="Unassembled WGS sequence"/>
</dbReference>
<dbReference type="InterPro" id="IPR003497">
    <property type="entry name" value="BRO_N_domain"/>
</dbReference>
<feature type="domain" description="Bro-N" evidence="1">
    <location>
        <begin position="1"/>
        <end position="72"/>
    </location>
</feature>
<comment type="caution">
    <text evidence="2">The sequence shown here is derived from an EMBL/GenBank/DDBJ whole genome shotgun (WGS) entry which is preliminary data.</text>
</comment>
<dbReference type="AlphaFoldDB" id="A0ABC9U1R0"/>
<dbReference type="PROSITE" id="PS51750">
    <property type="entry name" value="BRO_N"/>
    <property type="match status" value="1"/>
</dbReference>
<evidence type="ECO:0000313" key="2">
    <source>
        <dbReference type="EMBL" id="ERI79437.1"/>
    </source>
</evidence>
<name>A0ABC9U1R0_CLOSY</name>
<dbReference type="Pfam" id="PF02498">
    <property type="entry name" value="Bro-N"/>
    <property type="match status" value="1"/>
</dbReference>
<proteinExistence type="predicted"/>
<accession>A0ABC9U1R0</accession>
<organism evidence="2 3">
    <name type="scientific">[Clostridium] symbiosum ATCC 14940</name>
    <dbReference type="NCBI Taxonomy" id="411472"/>
    <lineage>
        <taxon>Bacteria</taxon>
        <taxon>Bacillati</taxon>
        <taxon>Bacillota</taxon>
        <taxon>Clostridia</taxon>
        <taxon>Lachnospirales</taxon>
        <taxon>Lachnospiraceae</taxon>
        <taxon>Otoolea</taxon>
    </lineage>
</organism>
<reference evidence="2 3" key="1">
    <citation type="submission" date="2013-07" db="EMBL/GenBank/DDBJ databases">
        <authorList>
            <person name="Weinstock G."/>
            <person name="Sodergren E."/>
            <person name="Wylie T."/>
            <person name="Fulton L."/>
            <person name="Fulton R."/>
            <person name="Fronick C."/>
            <person name="O'Laughlin M."/>
            <person name="Godfrey J."/>
            <person name="Miner T."/>
            <person name="Herter B."/>
            <person name="Appelbaum E."/>
            <person name="Cordes M."/>
            <person name="Lek S."/>
            <person name="Wollam A."/>
            <person name="Pepin K.H."/>
            <person name="Palsikar V.B."/>
            <person name="Mitreva M."/>
            <person name="Wilson R.K."/>
        </authorList>
    </citation>
    <scope>NUCLEOTIDE SEQUENCE [LARGE SCALE GENOMIC DNA]</scope>
    <source>
        <strain evidence="2 3">ATCC 14940</strain>
    </source>
</reference>